<dbReference type="InterPro" id="IPR005119">
    <property type="entry name" value="LysR_subst-bd"/>
</dbReference>
<keyword evidence="2" id="KW-0805">Transcription regulation</keyword>
<dbReference type="Gene3D" id="1.10.10.10">
    <property type="entry name" value="Winged helix-like DNA-binding domain superfamily/Winged helix DNA-binding domain"/>
    <property type="match status" value="1"/>
</dbReference>
<dbReference type="Gene3D" id="3.40.190.290">
    <property type="match status" value="1"/>
</dbReference>
<dbReference type="PANTHER" id="PTHR30537">
    <property type="entry name" value="HTH-TYPE TRANSCRIPTIONAL REGULATOR"/>
    <property type="match status" value="1"/>
</dbReference>
<dbReference type="InterPro" id="IPR058163">
    <property type="entry name" value="LysR-type_TF_proteobact-type"/>
</dbReference>
<dbReference type="InterPro" id="IPR036390">
    <property type="entry name" value="WH_DNA-bd_sf"/>
</dbReference>
<proteinExistence type="inferred from homology"/>
<dbReference type="InterPro" id="IPR036388">
    <property type="entry name" value="WH-like_DNA-bd_sf"/>
</dbReference>
<sequence>MQDFLADVPLLVEVARQKSFTKAAEILGIGVSTLSRRIKLLEERMGMPLFYRDTRNVEPTDNGAYLLDRCGYILDEVRKAYESVVGNMRNPSGLIRVCMFQDTYEHLLKDTLLDFAAKWPDIQMELTFVEHPVDMRTDPYDVAVLIGSTIAPSLVARRLLTVEPFLYASPGLFERYPVPEEPRDLARLPCIVLERFGRRWPMHNGKRQVTVEVIPQYTFGSVEMCRDFALAGHGVTLIRKERAEADEKAGRLVRVLPEWSGGFAHDVNLVMGSSQLPQRVRLFVDHILAGVGQGMPPAA</sequence>
<evidence type="ECO:0000313" key="6">
    <source>
        <dbReference type="EMBL" id="MEZ7196471.1"/>
    </source>
</evidence>
<evidence type="ECO:0000259" key="5">
    <source>
        <dbReference type="PROSITE" id="PS50931"/>
    </source>
</evidence>
<dbReference type="SUPFAM" id="SSF46785">
    <property type="entry name" value="Winged helix' DNA-binding domain"/>
    <property type="match status" value="1"/>
</dbReference>
<evidence type="ECO:0000256" key="3">
    <source>
        <dbReference type="ARBA" id="ARBA00023125"/>
    </source>
</evidence>
<feature type="domain" description="HTH lysR-type" evidence="5">
    <location>
        <begin position="11"/>
        <end position="60"/>
    </location>
</feature>
<dbReference type="Proteomes" id="UP001568698">
    <property type="component" value="Unassembled WGS sequence"/>
</dbReference>
<dbReference type="EMBL" id="JBGLYH010000014">
    <property type="protein sequence ID" value="MEZ7196471.1"/>
    <property type="molecule type" value="Genomic_DNA"/>
</dbReference>
<dbReference type="CDD" id="cd08422">
    <property type="entry name" value="PBP2_CrgA_like"/>
    <property type="match status" value="1"/>
</dbReference>
<dbReference type="Pfam" id="PF03466">
    <property type="entry name" value="LysR_substrate"/>
    <property type="match status" value="1"/>
</dbReference>
<protein>
    <submittedName>
        <fullName evidence="6">LysR family transcriptional regulator</fullName>
    </submittedName>
</protein>
<dbReference type="InterPro" id="IPR000847">
    <property type="entry name" value="LysR_HTH_N"/>
</dbReference>
<dbReference type="PANTHER" id="PTHR30537:SF5">
    <property type="entry name" value="HTH-TYPE TRANSCRIPTIONAL ACTIVATOR TTDR-RELATED"/>
    <property type="match status" value="1"/>
</dbReference>
<gene>
    <name evidence="6" type="ORF">AB6M95_06905</name>
</gene>
<evidence type="ECO:0000256" key="4">
    <source>
        <dbReference type="ARBA" id="ARBA00023163"/>
    </source>
</evidence>
<keyword evidence="4" id="KW-0804">Transcription</keyword>
<evidence type="ECO:0000256" key="1">
    <source>
        <dbReference type="ARBA" id="ARBA00009437"/>
    </source>
</evidence>
<dbReference type="PROSITE" id="PS50931">
    <property type="entry name" value="HTH_LYSR"/>
    <property type="match status" value="1"/>
</dbReference>
<comment type="caution">
    <text evidence="6">The sequence shown here is derived from an EMBL/GenBank/DDBJ whole genome shotgun (WGS) entry which is preliminary data.</text>
</comment>
<comment type="similarity">
    <text evidence="1">Belongs to the LysR transcriptional regulatory family.</text>
</comment>
<organism evidence="6 7">
    <name type="scientific">Pseudodesulfovibrio karagichevae</name>
    <dbReference type="NCBI Taxonomy" id="3239305"/>
    <lineage>
        <taxon>Bacteria</taxon>
        <taxon>Pseudomonadati</taxon>
        <taxon>Thermodesulfobacteriota</taxon>
        <taxon>Desulfovibrionia</taxon>
        <taxon>Desulfovibrionales</taxon>
        <taxon>Desulfovibrionaceae</taxon>
    </lineage>
</organism>
<reference evidence="6 7" key="1">
    <citation type="submission" date="2024-08" db="EMBL/GenBank/DDBJ databases">
        <title>Sulfate-reducing bacteria isolated from formation water of the oil field in Kazakhstan and description of Pseudodesulfovibrio sp.</title>
        <authorList>
            <person name="Bidzhieva S.K."/>
            <person name="Tourova T.P."/>
            <person name="Grouzdev D.S."/>
            <person name="Beletsky A.V."/>
            <person name="Sokolova D.S."/>
            <person name="Samigullina S.R."/>
            <person name="Poltaraus A.B."/>
            <person name="Avtukh A.N."/>
            <person name="Tereshina V.M."/>
            <person name="Zhaparov N.S."/>
            <person name="Mardanov A.V."/>
            <person name="Nazina T.N."/>
        </authorList>
    </citation>
    <scope>NUCLEOTIDE SEQUENCE [LARGE SCALE GENOMIC DNA]</scope>
    <source>
        <strain evidence="6 7">9FUS</strain>
    </source>
</reference>
<dbReference type="Pfam" id="PF00126">
    <property type="entry name" value="HTH_1"/>
    <property type="match status" value="1"/>
</dbReference>
<accession>A0ABV4K0J5</accession>
<dbReference type="SUPFAM" id="SSF53850">
    <property type="entry name" value="Periplasmic binding protein-like II"/>
    <property type="match status" value="1"/>
</dbReference>
<keyword evidence="7" id="KW-1185">Reference proteome</keyword>
<dbReference type="RefSeq" id="WP_371386006.1">
    <property type="nucleotide sequence ID" value="NZ_JBGLYH010000014.1"/>
</dbReference>
<evidence type="ECO:0000313" key="7">
    <source>
        <dbReference type="Proteomes" id="UP001568698"/>
    </source>
</evidence>
<name>A0ABV4K0J5_9BACT</name>
<keyword evidence="3" id="KW-0238">DNA-binding</keyword>
<evidence type="ECO:0000256" key="2">
    <source>
        <dbReference type="ARBA" id="ARBA00023015"/>
    </source>
</evidence>